<reference evidence="3 4" key="1">
    <citation type="submission" date="2018-09" db="EMBL/GenBank/DDBJ databases">
        <title>Genome sequencing of strain 2DFW10M-5.</title>
        <authorList>
            <person name="Heo J."/>
            <person name="Kim S.-J."/>
            <person name="Kwon S.-W."/>
        </authorList>
    </citation>
    <scope>NUCLEOTIDE SEQUENCE [LARGE SCALE GENOMIC DNA]</scope>
    <source>
        <strain evidence="3 4">2DFW10M-5</strain>
    </source>
</reference>
<dbReference type="InterPro" id="IPR006015">
    <property type="entry name" value="Universal_stress_UspA"/>
</dbReference>
<dbReference type="Pfam" id="PF00582">
    <property type="entry name" value="Usp"/>
    <property type="match status" value="1"/>
</dbReference>
<dbReference type="KEGG" id="gry:D7I44_00050"/>
<dbReference type="PRINTS" id="PR01438">
    <property type="entry name" value="UNVRSLSTRESS"/>
</dbReference>
<evidence type="ECO:0000313" key="4">
    <source>
        <dbReference type="Proteomes" id="UP000275069"/>
    </source>
</evidence>
<dbReference type="PANTHER" id="PTHR46268:SF6">
    <property type="entry name" value="UNIVERSAL STRESS PROTEIN UP12"/>
    <property type="match status" value="1"/>
</dbReference>
<dbReference type="Proteomes" id="UP000275069">
    <property type="component" value="Chromosome"/>
</dbReference>
<protein>
    <submittedName>
        <fullName evidence="3">Universal stress protein</fullName>
    </submittedName>
</protein>
<dbReference type="PANTHER" id="PTHR46268">
    <property type="entry name" value="STRESS RESPONSE PROTEIN NHAX"/>
    <property type="match status" value="1"/>
</dbReference>
<dbReference type="InterPro" id="IPR014729">
    <property type="entry name" value="Rossmann-like_a/b/a_fold"/>
</dbReference>
<dbReference type="InterPro" id="IPR006016">
    <property type="entry name" value="UspA"/>
</dbReference>
<dbReference type="AlphaFoldDB" id="A0A387BIU2"/>
<dbReference type="SUPFAM" id="SSF52402">
    <property type="entry name" value="Adenine nucleotide alpha hydrolases-like"/>
    <property type="match status" value="1"/>
</dbReference>
<sequence>MAVGETPKIVVGLDGSERSIAALRRAAALADALGARLHLVAVWQYPSIGAGAYPVDAELFESWARDSIGEAKTKVWGATPPGSLTALVRNGSPARVLIEESRDADMLVVGSRGHGGFAGLMLGSVSMAVAEHAKCPVLVVHDAPVAAKPAEGAPVAASARH</sequence>
<organism evidence="3 4">
    <name type="scientific">Gryllotalpicola protaetiae</name>
    <dbReference type="NCBI Taxonomy" id="2419771"/>
    <lineage>
        <taxon>Bacteria</taxon>
        <taxon>Bacillati</taxon>
        <taxon>Actinomycetota</taxon>
        <taxon>Actinomycetes</taxon>
        <taxon>Micrococcales</taxon>
        <taxon>Microbacteriaceae</taxon>
        <taxon>Gryllotalpicola</taxon>
    </lineage>
</organism>
<gene>
    <name evidence="3" type="ORF">D7I44_00050</name>
</gene>
<dbReference type="OrthoDB" id="6174426at2"/>
<name>A0A387BIU2_9MICO</name>
<comment type="similarity">
    <text evidence="1">Belongs to the universal stress protein A family.</text>
</comment>
<accession>A0A387BIU2</accession>
<dbReference type="Gene3D" id="3.40.50.620">
    <property type="entry name" value="HUPs"/>
    <property type="match status" value="1"/>
</dbReference>
<evidence type="ECO:0000313" key="3">
    <source>
        <dbReference type="EMBL" id="AYG02084.1"/>
    </source>
</evidence>
<evidence type="ECO:0000256" key="1">
    <source>
        <dbReference type="ARBA" id="ARBA00008791"/>
    </source>
</evidence>
<feature type="domain" description="UspA" evidence="2">
    <location>
        <begin position="8"/>
        <end position="141"/>
    </location>
</feature>
<keyword evidence="4" id="KW-1185">Reference proteome</keyword>
<proteinExistence type="inferred from homology"/>
<evidence type="ECO:0000259" key="2">
    <source>
        <dbReference type="Pfam" id="PF00582"/>
    </source>
</evidence>
<dbReference type="EMBL" id="CP032624">
    <property type="protein sequence ID" value="AYG02084.1"/>
    <property type="molecule type" value="Genomic_DNA"/>
</dbReference>